<reference evidence="2 3" key="1">
    <citation type="journal article" date="2021" name="BMC Biol.">
        <title>Horizontally acquired antibacterial genes associated with adaptive radiation of ladybird beetles.</title>
        <authorList>
            <person name="Li H.S."/>
            <person name="Tang X.F."/>
            <person name="Huang Y.H."/>
            <person name="Xu Z.Y."/>
            <person name="Chen M.L."/>
            <person name="Du X.Y."/>
            <person name="Qiu B.Y."/>
            <person name="Chen P.T."/>
            <person name="Zhang W."/>
            <person name="Slipinski A."/>
            <person name="Escalona H.E."/>
            <person name="Waterhouse R.M."/>
            <person name="Zwick A."/>
            <person name="Pang H."/>
        </authorList>
    </citation>
    <scope>NUCLEOTIDE SEQUENCE [LARGE SCALE GENOMIC DNA]</scope>
    <source>
        <strain evidence="2">SYSU2018</strain>
    </source>
</reference>
<protein>
    <submittedName>
        <fullName evidence="2">Uncharacterized protein</fullName>
    </submittedName>
</protein>
<gene>
    <name evidence="2" type="ORF">HHI36_011462</name>
</gene>
<keyword evidence="3" id="KW-1185">Reference proteome</keyword>
<comment type="caution">
    <text evidence="2">The sequence shown here is derived from an EMBL/GenBank/DDBJ whole genome shotgun (WGS) entry which is preliminary data.</text>
</comment>
<dbReference type="AlphaFoldDB" id="A0ABD2MLR7"/>
<proteinExistence type="predicted"/>
<evidence type="ECO:0000313" key="3">
    <source>
        <dbReference type="Proteomes" id="UP001516400"/>
    </source>
</evidence>
<evidence type="ECO:0000256" key="1">
    <source>
        <dbReference type="SAM" id="SignalP"/>
    </source>
</evidence>
<feature type="signal peptide" evidence="1">
    <location>
        <begin position="1"/>
        <end position="22"/>
    </location>
</feature>
<dbReference type="EMBL" id="JABFTP020000001">
    <property type="protein sequence ID" value="KAL3267331.1"/>
    <property type="molecule type" value="Genomic_DNA"/>
</dbReference>
<dbReference type="Proteomes" id="UP001516400">
    <property type="component" value="Unassembled WGS sequence"/>
</dbReference>
<sequence length="69" mass="7852">MFLLRVIQICCLIVVISTSVNSYCVGFRSTPSEIRTTTIMPTDDRFIIDAACQKGYIRVGKKCRKEFSK</sequence>
<feature type="chain" id="PRO_5044743880" evidence="1">
    <location>
        <begin position="23"/>
        <end position="69"/>
    </location>
</feature>
<evidence type="ECO:0000313" key="2">
    <source>
        <dbReference type="EMBL" id="KAL3267331.1"/>
    </source>
</evidence>
<accession>A0ABD2MLR7</accession>
<keyword evidence="1" id="KW-0732">Signal</keyword>
<name>A0ABD2MLR7_9CUCU</name>
<organism evidence="2 3">
    <name type="scientific">Cryptolaemus montrouzieri</name>
    <dbReference type="NCBI Taxonomy" id="559131"/>
    <lineage>
        <taxon>Eukaryota</taxon>
        <taxon>Metazoa</taxon>
        <taxon>Ecdysozoa</taxon>
        <taxon>Arthropoda</taxon>
        <taxon>Hexapoda</taxon>
        <taxon>Insecta</taxon>
        <taxon>Pterygota</taxon>
        <taxon>Neoptera</taxon>
        <taxon>Endopterygota</taxon>
        <taxon>Coleoptera</taxon>
        <taxon>Polyphaga</taxon>
        <taxon>Cucujiformia</taxon>
        <taxon>Coccinelloidea</taxon>
        <taxon>Coccinellidae</taxon>
        <taxon>Scymninae</taxon>
        <taxon>Scymnini</taxon>
        <taxon>Cryptolaemus</taxon>
    </lineage>
</organism>